<dbReference type="InterPro" id="IPR009015">
    <property type="entry name" value="Fucose_isomerase_N/cen_sf"/>
</dbReference>
<dbReference type="InterPro" id="IPR015888">
    <property type="entry name" value="Fuc_isomerase_C"/>
</dbReference>
<dbReference type="GO" id="GO:0005737">
    <property type="term" value="C:cytoplasm"/>
    <property type="evidence" value="ECO:0007669"/>
    <property type="project" value="InterPro"/>
</dbReference>
<proteinExistence type="predicted"/>
<keyword evidence="2" id="KW-0119">Carbohydrate metabolism</keyword>
<organism evidence="4">
    <name type="scientific">marine sediment metagenome</name>
    <dbReference type="NCBI Taxonomy" id="412755"/>
    <lineage>
        <taxon>unclassified sequences</taxon>
        <taxon>metagenomes</taxon>
        <taxon>ecological metagenomes</taxon>
    </lineage>
</organism>
<dbReference type="InterPro" id="IPR038393">
    <property type="entry name" value="Fuc_iso_dom3_sf"/>
</dbReference>
<dbReference type="GO" id="GO:0008736">
    <property type="term" value="F:L-fucose isomerase activity"/>
    <property type="evidence" value="ECO:0007669"/>
    <property type="project" value="InterPro"/>
</dbReference>
<comment type="caution">
    <text evidence="4">The sequence shown here is derived from an EMBL/GenBank/DDBJ whole genome shotgun (WGS) entry which is preliminary data.</text>
</comment>
<accession>X1AXC2</accession>
<evidence type="ECO:0000313" key="4">
    <source>
        <dbReference type="EMBL" id="GAG64411.1"/>
    </source>
</evidence>
<name>X1AXC2_9ZZZZ</name>
<reference evidence="4" key="1">
    <citation type="journal article" date="2014" name="Front. Microbiol.">
        <title>High frequency of phylogenetically diverse reductive dehalogenase-homologous genes in deep subseafloor sedimentary metagenomes.</title>
        <authorList>
            <person name="Kawai M."/>
            <person name="Futagami T."/>
            <person name="Toyoda A."/>
            <person name="Takaki Y."/>
            <person name="Nishi S."/>
            <person name="Hori S."/>
            <person name="Arai W."/>
            <person name="Tsubouchi T."/>
            <person name="Morono Y."/>
            <person name="Uchiyama I."/>
            <person name="Ito T."/>
            <person name="Fujiyama A."/>
            <person name="Inagaki F."/>
            <person name="Takami H."/>
        </authorList>
    </citation>
    <scope>NUCLEOTIDE SEQUENCE</scope>
    <source>
        <strain evidence="4">Expedition CK06-06</strain>
    </source>
</reference>
<dbReference type="PANTHER" id="PTHR36120">
    <property type="entry name" value="FUCOSE ISOMERASE"/>
    <property type="match status" value="1"/>
</dbReference>
<gene>
    <name evidence="4" type="ORF">S01H4_07773</name>
</gene>
<dbReference type="SUPFAM" id="SSF53743">
    <property type="entry name" value="FucI/AraA N-terminal and middle domains"/>
    <property type="match status" value="1"/>
</dbReference>
<protein>
    <recommendedName>
        <fullName evidence="3">L-fucose isomerase C-terminal domain-containing protein</fullName>
    </recommendedName>
</protein>
<dbReference type="AlphaFoldDB" id="X1AXC2"/>
<keyword evidence="1" id="KW-0413">Isomerase</keyword>
<sequence>MGMYTTMVDIIQIKNIFGIEVEHIDSLRVYLEAKSAPDSEVSRVRKWIGDTFGKINADEKILERSIRLYVALKDILVKDGYDVVAVKCQDEMINNYASSCLAISLLNDDGITVSCESDINAALTMRILRSISGEIPLFGDVNHIDQQEKILRIVNCGSMPTLMAESRREVDIEVQYEYMGKARGATTVFCVRESPVTFARLSRINGHYVLFAAEGNTKKVEKERFKEAREYWPHAFVKLDCDMNIFHQNIRSNHMHLCFGNYLTDLKEFCRLKDIDFICPL</sequence>
<dbReference type="PANTHER" id="PTHR36120:SF1">
    <property type="entry name" value="L-FUCOSE ISOMERASE C-TERMINAL DOMAIN-CONTAINING PROTEIN"/>
    <property type="match status" value="1"/>
</dbReference>
<evidence type="ECO:0000256" key="1">
    <source>
        <dbReference type="ARBA" id="ARBA00023235"/>
    </source>
</evidence>
<dbReference type="GO" id="GO:0006004">
    <property type="term" value="P:fucose metabolic process"/>
    <property type="evidence" value="ECO:0007669"/>
    <property type="project" value="InterPro"/>
</dbReference>
<dbReference type="Gene3D" id="3.20.14.10">
    <property type="entry name" value="L-fucose/L-arabinose isomerase, C-terminal"/>
    <property type="match status" value="1"/>
</dbReference>
<dbReference type="EMBL" id="BART01002582">
    <property type="protein sequence ID" value="GAG64411.1"/>
    <property type="molecule type" value="Genomic_DNA"/>
</dbReference>
<evidence type="ECO:0000259" key="3">
    <source>
        <dbReference type="Pfam" id="PF02952"/>
    </source>
</evidence>
<evidence type="ECO:0000256" key="2">
    <source>
        <dbReference type="ARBA" id="ARBA00023277"/>
    </source>
</evidence>
<dbReference type="Pfam" id="PF02952">
    <property type="entry name" value="Fucose_iso_C"/>
    <property type="match status" value="1"/>
</dbReference>
<feature type="domain" description="L-fucose isomerase C-terminal" evidence="3">
    <location>
        <begin position="154"/>
        <end position="277"/>
    </location>
</feature>